<comment type="caution">
    <text evidence="8">The sequence shown here is derived from an EMBL/GenBank/DDBJ whole genome shotgun (WGS) entry which is preliminary data.</text>
</comment>
<evidence type="ECO:0000256" key="5">
    <source>
        <dbReference type="ARBA" id="ARBA00022989"/>
    </source>
</evidence>
<evidence type="ECO:0008006" key="10">
    <source>
        <dbReference type="Google" id="ProtNLM"/>
    </source>
</evidence>
<protein>
    <recommendedName>
        <fullName evidence="10">Conjugal transfer protein TraG</fullName>
    </recommendedName>
</protein>
<evidence type="ECO:0000256" key="1">
    <source>
        <dbReference type="ARBA" id="ARBA00004651"/>
    </source>
</evidence>
<accession>A0A2W3Z1R4</accession>
<keyword evidence="6 7" id="KW-0472">Membrane</keyword>
<dbReference type="AlphaFoldDB" id="A0A2W3Z1R4"/>
<dbReference type="CDD" id="cd01127">
    <property type="entry name" value="TrwB_TraG_TraD_VirD4"/>
    <property type="match status" value="1"/>
</dbReference>
<keyword evidence="5 7" id="KW-1133">Transmembrane helix</keyword>
<evidence type="ECO:0000256" key="6">
    <source>
        <dbReference type="ARBA" id="ARBA00023136"/>
    </source>
</evidence>
<evidence type="ECO:0000313" key="9">
    <source>
        <dbReference type="Proteomes" id="UP000249828"/>
    </source>
</evidence>
<keyword evidence="9" id="KW-1185">Reference proteome</keyword>
<dbReference type="PANTHER" id="PTHR37937">
    <property type="entry name" value="CONJUGATIVE TRANSFER: DNA TRANSPORT"/>
    <property type="match status" value="1"/>
</dbReference>
<dbReference type="SUPFAM" id="SSF52540">
    <property type="entry name" value="P-loop containing nucleoside triphosphate hydrolases"/>
    <property type="match status" value="1"/>
</dbReference>
<proteinExistence type="inferred from homology"/>
<sequence>MNKLHRQGKAILASIWVRTLFVLFVFLLVTLGINVLINLFHFMQAQLSLVKTLGIGAVGEQLEQARSNWLLFFWFPTIRFSGEGILFPEQLYYVVAYLVTIKKTWRRVYDMERSYENINKGSKGTARWTTQEEMEQQYKKVPLTGRYEGLSGVPVASVPNENAVYVDTSVTNSKAVAETQTGKTQTFSYPLIDIVSRAMIQDSMIVNDIKGNMFRGTRKPLISLGYDVRCFNLLLPDLSMQNNPLEEIKQEYLAGNINRAEKLTKSFTFKIYHNKEAKDPVWQKGAQAVVSAAILAMCRMAKEMNEAKYINIPSVYNFIDVLGELDENGDYLMDRYFANLPVMSPERIQYAIFKKSEIKQRSSFMISVLSELVTFMDSSVAELIVENDFDFRELGFGEKPVALFVIFPDSDDSDYTLLSLFYSSALTMLAQAATKTREGKLPRRVRFIFEEAMNVPAIEGLVRGLNVNLERNIMVHFVYQSEAQVVENYGEQQAAALRAACGNSYYILSQDLDDTEVYTKKLGTSTIITYNRAGDFLDVDKSYTEMEDGRNLLMVDEAMRLREGEWILLRTKHRRDNQGNPITPFPIRANIDDKTEMRFAYTYIPQYFKND</sequence>
<comment type="similarity">
    <text evidence="2">Belongs to the VirD4/TraG family.</text>
</comment>
<dbReference type="EMBL" id="PIEU01000063">
    <property type="protein sequence ID" value="PZL73756.1"/>
    <property type="molecule type" value="Genomic_DNA"/>
</dbReference>
<keyword evidence="4 7" id="KW-0812">Transmembrane</keyword>
<dbReference type="Proteomes" id="UP000249828">
    <property type="component" value="Unassembled WGS sequence"/>
</dbReference>
<feature type="transmembrane region" description="Helical" evidence="7">
    <location>
        <begin position="20"/>
        <end position="43"/>
    </location>
</feature>
<dbReference type="Gene3D" id="3.40.50.300">
    <property type="entry name" value="P-loop containing nucleotide triphosphate hydrolases"/>
    <property type="match status" value="1"/>
</dbReference>
<evidence type="ECO:0000256" key="4">
    <source>
        <dbReference type="ARBA" id="ARBA00022692"/>
    </source>
</evidence>
<dbReference type="InterPro" id="IPR003688">
    <property type="entry name" value="TraG/VirD4"/>
</dbReference>
<dbReference type="RefSeq" id="WP_111247809.1">
    <property type="nucleotide sequence ID" value="NZ_PIEU01000063.1"/>
</dbReference>
<comment type="subcellular location">
    <subcellularLocation>
        <location evidence="1">Cell membrane</location>
        <topology evidence="1">Multi-pass membrane protein</topology>
    </subcellularLocation>
</comment>
<dbReference type="InterPro" id="IPR027417">
    <property type="entry name" value="P-loop_NTPase"/>
</dbReference>
<evidence type="ECO:0000256" key="3">
    <source>
        <dbReference type="ARBA" id="ARBA00022475"/>
    </source>
</evidence>
<organism evidence="8 9">
    <name type="scientific">Enterococcus plantarum</name>
    <dbReference type="NCBI Taxonomy" id="1077675"/>
    <lineage>
        <taxon>Bacteria</taxon>
        <taxon>Bacillati</taxon>
        <taxon>Bacillota</taxon>
        <taxon>Bacilli</taxon>
        <taxon>Lactobacillales</taxon>
        <taxon>Enterococcaceae</taxon>
        <taxon>Enterococcus</taxon>
    </lineage>
</organism>
<name>A0A2W3Z1R4_9ENTE</name>
<keyword evidence="3" id="KW-1003">Cell membrane</keyword>
<dbReference type="Pfam" id="PF02534">
    <property type="entry name" value="T4SS-DNA_transf"/>
    <property type="match status" value="1"/>
</dbReference>
<dbReference type="InterPro" id="IPR051539">
    <property type="entry name" value="T4SS-coupling_protein"/>
</dbReference>
<evidence type="ECO:0000256" key="7">
    <source>
        <dbReference type="SAM" id="Phobius"/>
    </source>
</evidence>
<gene>
    <name evidence="8" type="ORF">CI088_08005</name>
</gene>
<reference evidence="8 9" key="1">
    <citation type="submission" date="2017-11" db="EMBL/GenBank/DDBJ databases">
        <title>Draft genome sequence of Enterococcus plantarum TRW2 strain isolated from lettuce.</title>
        <authorList>
            <person name="Kim E.B."/>
            <person name="Marco M.L."/>
            <person name="Williams T.R."/>
            <person name="You I.H."/>
        </authorList>
    </citation>
    <scope>NUCLEOTIDE SEQUENCE [LARGE SCALE GENOMIC DNA]</scope>
    <source>
        <strain evidence="8 9">TRW2</strain>
    </source>
</reference>
<dbReference type="PANTHER" id="PTHR37937:SF1">
    <property type="entry name" value="CONJUGATIVE TRANSFER: DNA TRANSPORT"/>
    <property type="match status" value="1"/>
</dbReference>
<dbReference type="NCBIfam" id="NF045973">
    <property type="entry name" value="conju_CD1115"/>
    <property type="match status" value="1"/>
</dbReference>
<feature type="non-terminal residue" evidence="8">
    <location>
        <position position="611"/>
    </location>
</feature>
<evidence type="ECO:0000313" key="8">
    <source>
        <dbReference type="EMBL" id="PZL73756.1"/>
    </source>
</evidence>
<evidence type="ECO:0000256" key="2">
    <source>
        <dbReference type="ARBA" id="ARBA00008806"/>
    </source>
</evidence>
<dbReference type="GO" id="GO:0005886">
    <property type="term" value="C:plasma membrane"/>
    <property type="evidence" value="ECO:0007669"/>
    <property type="project" value="UniProtKB-SubCell"/>
</dbReference>